<proteinExistence type="predicted"/>
<evidence type="ECO:0000256" key="1">
    <source>
        <dbReference type="SAM" id="Phobius"/>
    </source>
</evidence>
<feature type="transmembrane region" description="Helical" evidence="1">
    <location>
        <begin position="7"/>
        <end position="29"/>
    </location>
</feature>
<protein>
    <submittedName>
        <fullName evidence="2">Uncharacterized protein</fullName>
    </submittedName>
</protein>
<evidence type="ECO:0000313" key="3">
    <source>
        <dbReference type="Proteomes" id="UP001374893"/>
    </source>
</evidence>
<organism evidence="2 3">
    <name type="scientific">Haloferula helveola</name>
    <dbReference type="NCBI Taxonomy" id="490095"/>
    <lineage>
        <taxon>Bacteria</taxon>
        <taxon>Pseudomonadati</taxon>
        <taxon>Verrucomicrobiota</taxon>
        <taxon>Verrucomicrobiia</taxon>
        <taxon>Verrucomicrobiales</taxon>
        <taxon>Verrucomicrobiaceae</taxon>
        <taxon>Haloferula</taxon>
    </lineage>
</organism>
<keyword evidence="1" id="KW-0472">Membrane</keyword>
<reference evidence="2 3" key="1">
    <citation type="submission" date="2021-06" db="EMBL/GenBank/DDBJ databases">
        <title>Complete genome of Haloferula helveola possessing various polysaccharide degrading enzymes.</title>
        <authorList>
            <person name="Takami H."/>
            <person name="Huang C."/>
            <person name="Hamasaki K."/>
        </authorList>
    </citation>
    <scope>NUCLEOTIDE SEQUENCE [LARGE SCALE GENOMIC DNA]</scope>
    <source>
        <strain evidence="2 3">CN-1</strain>
    </source>
</reference>
<evidence type="ECO:0000313" key="2">
    <source>
        <dbReference type="EMBL" id="BCX48680.1"/>
    </source>
</evidence>
<sequence length="93" mass="9703">MKSYRDAITAVFGSGLMFGAFGFVVGFLLGKFLPDYYRTVFSSGSDPDFNAVAVGIGQGVTQGFAAGIVVGIVIVLIKAFVGRDRPGTNATDD</sequence>
<dbReference type="EMBL" id="AP024702">
    <property type="protein sequence ID" value="BCX48680.1"/>
    <property type="molecule type" value="Genomic_DNA"/>
</dbReference>
<dbReference type="RefSeq" id="WP_338685004.1">
    <property type="nucleotide sequence ID" value="NZ_AP024702.1"/>
</dbReference>
<keyword evidence="3" id="KW-1185">Reference proteome</keyword>
<gene>
    <name evidence="2" type="ORF">HAHE_25880</name>
</gene>
<feature type="transmembrane region" description="Helical" evidence="1">
    <location>
        <begin position="49"/>
        <end position="77"/>
    </location>
</feature>
<name>A0ABN6HB47_9BACT</name>
<dbReference type="Proteomes" id="UP001374893">
    <property type="component" value="Chromosome"/>
</dbReference>
<keyword evidence="1" id="KW-0812">Transmembrane</keyword>
<accession>A0ABN6HB47</accession>
<keyword evidence="1" id="KW-1133">Transmembrane helix</keyword>